<dbReference type="EMBL" id="AVOT02014463">
    <property type="protein sequence ID" value="MBW0497919.1"/>
    <property type="molecule type" value="Genomic_DNA"/>
</dbReference>
<dbReference type="Proteomes" id="UP000765509">
    <property type="component" value="Unassembled WGS sequence"/>
</dbReference>
<gene>
    <name evidence="1" type="ORF">O181_037634</name>
</gene>
<evidence type="ECO:0000313" key="1">
    <source>
        <dbReference type="EMBL" id="MBW0497919.1"/>
    </source>
</evidence>
<name>A0A9Q3HCS6_9BASI</name>
<accession>A0A9Q3HCS6</accession>
<reference evidence="1" key="1">
    <citation type="submission" date="2021-03" db="EMBL/GenBank/DDBJ databases">
        <title>Draft genome sequence of rust myrtle Austropuccinia psidii MF-1, a brazilian biotype.</title>
        <authorList>
            <person name="Quecine M.C."/>
            <person name="Pachon D.M.R."/>
            <person name="Bonatelli M.L."/>
            <person name="Correr F.H."/>
            <person name="Franceschini L.M."/>
            <person name="Leite T.F."/>
            <person name="Margarido G.R.A."/>
            <person name="Almeida C.A."/>
            <person name="Ferrarezi J.A."/>
            <person name="Labate C.A."/>
        </authorList>
    </citation>
    <scope>NUCLEOTIDE SEQUENCE</scope>
    <source>
        <strain evidence="1">MF-1</strain>
    </source>
</reference>
<evidence type="ECO:0000313" key="2">
    <source>
        <dbReference type="Proteomes" id="UP000765509"/>
    </source>
</evidence>
<sequence>MKDVKEDNYISALHLFHGNVDIPPSFHHVCLEELWDEEEEPEEIETVMKFASSASHHYLDVFSKVKADKPPLYHACAHHIKLEGLYLQLGSSTPCQLKIQRHSGPKFQRM</sequence>
<proteinExistence type="predicted"/>
<comment type="caution">
    <text evidence="1">The sequence shown here is derived from an EMBL/GenBank/DDBJ whole genome shotgun (WGS) entry which is preliminary data.</text>
</comment>
<keyword evidence="2" id="KW-1185">Reference proteome</keyword>
<organism evidence="1 2">
    <name type="scientific">Austropuccinia psidii MF-1</name>
    <dbReference type="NCBI Taxonomy" id="1389203"/>
    <lineage>
        <taxon>Eukaryota</taxon>
        <taxon>Fungi</taxon>
        <taxon>Dikarya</taxon>
        <taxon>Basidiomycota</taxon>
        <taxon>Pucciniomycotina</taxon>
        <taxon>Pucciniomycetes</taxon>
        <taxon>Pucciniales</taxon>
        <taxon>Sphaerophragmiaceae</taxon>
        <taxon>Austropuccinia</taxon>
    </lineage>
</organism>
<protein>
    <submittedName>
        <fullName evidence="1">Uncharacterized protein</fullName>
    </submittedName>
</protein>
<dbReference type="AlphaFoldDB" id="A0A9Q3HCS6"/>